<comment type="caution">
    <text evidence="1">The sequence shown here is derived from an EMBL/GenBank/DDBJ whole genome shotgun (WGS) entry which is preliminary data.</text>
</comment>
<keyword evidence="2" id="KW-1185">Reference proteome</keyword>
<dbReference type="EMBL" id="JAFJMO010000012">
    <property type="protein sequence ID" value="KAJ8261035.1"/>
    <property type="molecule type" value="Genomic_DNA"/>
</dbReference>
<organism evidence="1 2">
    <name type="scientific">Conger conger</name>
    <name type="common">Conger eel</name>
    <name type="synonym">Muraena conger</name>
    <dbReference type="NCBI Taxonomy" id="82655"/>
    <lineage>
        <taxon>Eukaryota</taxon>
        <taxon>Metazoa</taxon>
        <taxon>Chordata</taxon>
        <taxon>Craniata</taxon>
        <taxon>Vertebrata</taxon>
        <taxon>Euteleostomi</taxon>
        <taxon>Actinopterygii</taxon>
        <taxon>Neopterygii</taxon>
        <taxon>Teleostei</taxon>
        <taxon>Anguilliformes</taxon>
        <taxon>Congridae</taxon>
        <taxon>Conger</taxon>
    </lineage>
</organism>
<evidence type="ECO:0000313" key="2">
    <source>
        <dbReference type="Proteomes" id="UP001152803"/>
    </source>
</evidence>
<proteinExistence type="predicted"/>
<accession>A0A9Q1HTU8</accession>
<dbReference type="Proteomes" id="UP001152803">
    <property type="component" value="Unassembled WGS sequence"/>
</dbReference>
<sequence>MEKASHDVHLWGPFPRLCRAKALQLQCFQGQISAHLMVQVDWRVMLANNGVAGRKRISPGIWVWQDDREDILMMKNAH</sequence>
<protein>
    <submittedName>
        <fullName evidence="1">Uncharacterized protein</fullName>
    </submittedName>
</protein>
<gene>
    <name evidence="1" type="ORF">COCON_G00167580</name>
</gene>
<name>A0A9Q1HTU8_CONCO</name>
<reference evidence="1" key="1">
    <citation type="journal article" date="2023" name="Science">
        <title>Genome structures resolve the early diversification of teleost fishes.</title>
        <authorList>
            <person name="Parey E."/>
            <person name="Louis A."/>
            <person name="Montfort J."/>
            <person name="Bouchez O."/>
            <person name="Roques C."/>
            <person name="Iampietro C."/>
            <person name="Lluch J."/>
            <person name="Castinel A."/>
            <person name="Donnadieu C."/>
            <person name="Desvignes T."/>
            <person name="Floi Bucao C."/>
            <person name="Jouanno E."/>
            <person name="Wen M."/>
            <person name="Mejri S."/>
            <person name="Dirks R."/>
            <person name="Jansen H."/>
            <person name="Henkel C."/>
            <person name="Chen W.J."/>
            <person name="Zahm M."/>
            <person name="Cabau C."/>
            <person name="Klopp C."/>
            <person name="Thompson A.W."/>
            <person name="Robinson-Rechavi M."/>
            <person name="Braasch I."/>
            <person name="Lecointre G."/>
            <person name="Bobe J."/>
            <person name="Postlethwait J.H."/>
            <person name="Berthelot C."/>
            <person name="Roest Crollius H."/>
            <person name="Guiguen Y."/>
        </authorList>
    </citation>
    <scope>NUCLEOTIDE SEQUENCE</scope>
    <source>
        <strain evidence="1">Concon-B</strain>
    </source>
</reference>
<evidence type="ECO:0000313" key="1">
    <source>
        <dbReference type="EMBL" id="KAJ8261035.1"/>
    </source>
</evidence>
<dbReference type="AlphaFoldDB" id="A0A9Q1HTU8"/>